<sequence>MKVGLQLRTSQHLALTPQLQQSIRLLQMSTLELQAELEQVVLTNPFLEREDDFLDQALRLNASGAVQNNLASPDVVTDNQGELAAPSDFATPAASPTEMDNRDAGEIGAEATWSIEDGYRQTNQDDDYAPPQVAATTDLRHHLLEQLAPLNLTQRDKALVRILIEELDDNGYLSLELAEIQAYLPAELDIEQEELQAALHWLQHMEPAGIGARNITECLLLQLQQYRREHAALDPALHQLAEILIRHHLDLLAARDYNKIKRQLNCTDALLRDAQSLIQSFDPHPGSQFSQEVASYVVPDVIVKKTRAGWQASLNTAVMPRLRVNQLYAQILKRHRLQSPQQEIGGQLQEAKWLIKNVQQRFDTILRVAQAIVERQRAFFTHGEMAMRPLVLREIADTLGLHESTISRVTTQKYMHTPMGIFELKYFFGSHVATDAGGAASSTAIRALIKQLVATEEPKKPLSDSQLADMLAEQGFMVARRTVAKYRELLKIPPVALRKVL</sequence>
<dbReference type="GO" id="GO:0003677">
    <property type="term" value="F:DNA binding"/>
    <property type="evidence" value="ECO:0007669"/>
    <property type="project" value="UniProtKB-KW"/>
</dbReference>
<keyword evidence="3 9" id="KW-0808">Transferase</keyword>
<dbReference type="InterPro" id="IPR007046">
    <property type="entry name" value="RNA_pol_sigma_54_core-bd"/>
</dbReference>
<dbReference type="InterPro" id="IPR000394">
    <property type="entry name" value="RNA_pol_sigma_54"/>
</dbReference>
<reference evidence="13 14" key="1">
    <citation type="journal article" date="2018" name="Int. J. Syst. Evol. Microbiol.">
        <title>Parvibium lacunae gen. nov., sp. nov., a new member of the family Alcaligenaceae isolated from a freshwater pond.</title>
        <authorList>
            <person name="Chen W.M."/>
            <person name="Xie P.B."/>
            <person name="Hsu M.Y."/>
            <person name="Sheu S.Y."/>
        </authorList>
    </citation>
    <scope>NUCLEOTIDE SEQUENCE [LARGE SCALE GENOMIC DNA]</scope>
    <source>
        <strain evidence="13 14">KMB9</strain>
    </source>
</reference>
<dbReference type="PANTHER" id="PTHR32248:SF4">
    <property type="entry name" value="RNA POLYMERASE SIGMA-54 FACTOR"/>
    <property type="match status" value="1"/>
</dbReference>
<evidence type="ECO:0000256" key="2">
    <source>
        <dbReference type="ARBA" id="ARBA00022478"/>
    </source>
</evidence>
<dbReference type="AlphaFoldDB" id="A0A368KZU9"/>
<keyword evidence="14" id="KW-1185">Reference proteome</keyword>
<dbReference type="PANTHER" id="PTHR32248">
    <property type="entry name" value="RNA POLYMERASE SIGMA-54 FACTOR"/>
    <property type="match status" value="1"/>
</dbReference>
<dbReference type="PROSITE" id="PS50044">
    <property type="entry name" value="SIGMA54_3"/>
    <property type="match status" value="1"/>
</dbReference>
<dbReference type="NCBIfam" id="NF004595">
    <property type="entry name" value="PRK05932.1-2"/>
    <property type="match status" value="1"/>
</dbReference>
<evidence type="ECO:0000256" key="4">
    <source>
        <dbReference type="ARBA" id="ARBA00022695"/>
    </source>
</evidence>
<keyword evidence="2 9" id="KW-0240">DNA-directed RNA polymerase</keyword>
<dbReference type="PROSITE" id="PS00717">
    <property type="entry name" value="SIGMA54_1"/>
    <property type="match status" value="1"/>
</dbReference>
<feature type="region of interest" description="Disordered" evidence="10">
    <location>
        <begin position="85"/>
        <end position="104"/>
    </location>
</feature>
<proteinExistence type="inferred from homology"/>
<dbReference type="PROSITE" id="PS00718">
    <property type="entry name" value="SIGMA54_2"/>
    <property type="match status" value="1"/>
</dbReference>
<evidence type="ECO:0000256" key="9">
    <source>
        <dbReference type="PIRNR" id="PIRNR000774"/>
    </source>
</evidence>
<evidence type="ECO:0000313" key="14">
    <source>
        <dbReference type="Proteomes" id="UP000252357"/>
    </source>
</evidence>
<evidence type="ECO:0000256" key="7">
    <source>
        <dbReference type="ARBA" id="ARBA00023125"/>
    </source>
</evidence>
<dbReference type="GO" id="GO:0000428">
    <property type="term" value="C:DNA-directed RNA polymerase complex"/>
    <property type="evidence" value="ECO:0007669"/>
    <property type="project" value="UniProtKB-KW"/>
</dbReference>
<accession>A0A368KZU9</accession>
<dbReference type="InterPro" id="IPR007634">
    <property type="entry name" value="RNA_pol_sigma_54_DNA-bd"/>
</dbReference>
<dbReference type="PIRSF" id="PIRSF000774">
    <property type="entry name" value="RpoN"/>
    <property type="match status" value="1"/>
</dbReference>
<evidence type="ECO:0000256" key="6">
    <source>
        <dbReference type="ARBA" id="ARBA00023082"/>
    </source>
</evidence>
<name>A0A368KZU9_9BURK</name>
<dbReference type="NCBIfam" id="TIGR02395">
    <property type="entry name" value="rpoN_sigma"/>
    <property type="match status" value="1"/>
</dbReference>
<dbReference type="RefSeq" id="WP_114403424.1">
    <property type="nucleotide sequence ID" value="NZ_QPGB01000005.1"/>
</dbReference>
<keyword evidence="4 9" id="KW-0548">Nucleotidyltransferase</keyword>
<dbReference type="GO" id="GO:0016987">
    <property type="term" value="F:sigma factor activity"/>
    <property type="evidence" value="ECO:0007669"/>
    <property type="project" value="UniProtKB-KW"/>
</dbReference>
<evidence type="ECO:0000259" key="11">
    <source>
        <dbReference type="Pfam" id="PF04552"/>
    </source>
</evidence>
<evidence type="ECO:0000313" key="13">
    <source>
        <dbReference type="EMBL" id="RCS56823.1"/>
    </source>
</evidence>
<dbReference type="GO" id="GO:0016779">
    <property type="term" value="F:nucleotidyltransferase activity"/>
    <property type="evidence" value="ECO:0007669"/>
    <property type="project" value="UniProtKB-KW"/>
</dbReference>
<gene>
    <name evidence="13" type="ORF">DU000_10810</name>
</gene>
<dbReference type="Pfam" id="PF04963">
    <property type="entry name" value="Sigma54_CBD"/>
    <property type="match status" value="1"/>
</dbReference>
<dbReference type="Proteomes" id="UP000252357">
    <property type="component" value="Unassembled WGS sequence"/>
</dbReference>
<dbReference type="GO" id="GO:0006352">
    <property type="term" value="P:DNA-templated transcription initiation"/>
    <property type="evidence" value="ECO:0007669"/>
    <property type="project" value="InterPro"/>
</dbReference>
<dbReference type="Gene3D" id="1.10.10.1330">
    <property type="entry name" value="RNA polymerase sigma-54 factor, core-binding domain"/>
    <property type="match status" value="1"/>
</dbReference>
<evidence type="ECO:0000256" key="10">
    <source>
        <dbReference type="SAM" id="MobiDB-lite"/>
    </source>
</evidence>
<comment type="function">
    <text evidence="9">Sigma factors are initiation factors that promote the attachment of RNA polymerase to specific initiation sites and are then released.</text>
</comment>
<dbReference type="NCBIfam" id="NF004598">
    <property type="entry name" value="PRK05932.1-5"/>
    <property type="match status" value="1"/>
</dbReference>
<comment type="caution">
    <text evidence="13">The sequence shown here is derived from an EMBL/GenBank/DDBJ whole genome shotgun (WGS) entry which is preliminary data.</text>
</comment>
<keyword evidence="8 9" id="KW-0804">Transcription</keyword>
<evidence type="ECO:0000256" key="3">
    <source>
        <dbReference type="ARBA" id="ARBA00022679"/>
    </source>
</evidence>
<feature type="domain" description="RNA polymerase sigma factor 54 DNA-binding" evidence="11">
    <location>
        <begin position="343"/>
        <end position="499"/>
    </location>
</feature>
<keyword evidence="6 9" id="KW-0731">Sigma factor</keyword>
<dbReference type="Pfam" id="PF00309">
    <property type="entry name" value="Sigma54_AID"/>
    <property type="match status" value="1"/>
</dbReference>
<dbReference type="PRINTS" id="PR00045">
    <property type="entry name" value="SIGMA54FCT"/>
</dbReference>
<dbReference type="OrthoDB" id="9814402at2"/>
<feature type="domain" description="RNA polymerase sigma factor 54 core-binding" evidence="12">
    <location>
        <begin position="133"/>
        <end position="328"/>
    </location>
</feature>
<evidence type="ECO:0000256" key="1">
    <source>
        <dbReference type="ARBA" id="ARBA00008798"/>
    </source>
</evidence>
<evidence type="ECO:0000259" key="12">
    <source>
        <dbReference type="Pfam" id="PF04963"/>
    </source>
</evidence>
<organism evidence="13 14">
    <name type="scientific">Parvibium lacunae</name>
    <dbReference type="NCBI Taxonomy" id="1888893"/>
    <lineage>
        <taxon>Bacteria</taxon>
        <taxon>Pseudomonadati</taxon>
        <taxon>Pseudomonadota</taxon>
        <taxon>Betaproteobacteria</taxon>
        <taxon>Burkholderiales</taxon>
        <taxon>Alcaligenaceae</taxon>
        <taxon>Parvibium</taxon>
    </lineage>
</organism>
<evidence type="ECO:0000256" key="8">
    <source>
        <dbReference type="ARBA" id="ARBA00023163"/>
    </source>
</evidence>
<comment type="similarity">
    <text evidence="1 9">Belongs to the sigma-54 factor family.</text>
</comment>
<protein>
    <recommendedName>
        <fullName evidence="9">RNA polymerase sigma-54 factor</fullName>
    </recommendedName>
</protein>
<dbReference type="NCBIfam" id="NF009118">
    <property type="entry name" value="PRK12469.1"/>
    <property type="match status" value="1"/>
</dbReference>
<dbReference type="EMBL" id="QPGB01000005">
    <property type="protein sequence ID" value="RCS56823.1"/>
    <property type="molecule type" value="Genomic_DNA"/>
</dbReference>
<dbReference type="Pfam" id="PF04552">
    <property type="entry name" value="Sigma54_DBD"/>
    <property type="match status" value="1"/>
</dbReference>
<keyword evidence="5 9" id="KW-0805">Transcription regulation</keyword>
<keyword evidence="7 9" id="KW-0238">DNA-binding</keyword>
<dbReference type="Gene3D" id="1.10.10.60">
    <property type="entry name" value="Homeodomain-like"/>
    <property type="match status" value="1"/>
</dbReference>
<dbReference type="InterPro" id="IPR038709">
    <property type="entry name" value="RpoN_core-bd_sf"/>
</dbReference>
<dbReference type="GO" id="GO:0001216">
    <property type="term" value="F:DNA-binding transcription activator activity"/>
    <property type="evidence" value="ECO:0007669"/>
    <property type="project" value="InterPro"/>
</dbReference>
<evidence type="ECO:0000256" key="5">
    <source>
        <dbReference type="ARBA" id="ARBA00023015"/>
    </source>
</evidence>